<dbReference type="Gene3D" id="2.30.110.50">
    <property type="match status" value="1"/>
</dbReference>
<evidence type="ECO:0000259" key="4">
    <source>
        <dbReference type="Pfam" id="PF10106"/>
    </source>
</evidence>
<evidence type="ECO:0000256" key="1">
    <source>
        <dbReference type="ARBA" id="ARBA00005558"/>
    </source>
</evidence>
<dbReference type="Pfam" id="PF13296">
    <property type="entry name" value="T6SS_Vgr"/>
    <property type="match status" value="1"/>
</dbReference>
<dbReference type="EMBL" id="JACEZU010000006">
    <property type="protein sequence ID" value="MBA5688183.1"/>
    <property type="molecule type" value="Genomic_DNA"/>
</dbReference>
<dbReference type="AlphaFoldDB" id="A0A7W2FAI7"/>
<dbReference type="SUPFAM" id="SSF69349">
    <property type="entry name" value="Phage fibre proteins"/>
    <property type="match status" value="1"/>
</dbReference>
<dbReference type="NCBIfam" id="TIGR01646">
    <property type="entry name" value="vgr_GE"/>
    <property type="match status" value="1"/>
</dbReference>
<feature type="compositionally biased region" description="Basic and acidic residues" evidence="2">
    <location>
        <begin position="879"/>
        <end position="898"/>
    </location>
</feature>
<dbReference type="InterPro" id="IPR006533">
    <property type="entry name" value="T6SS_Vgr_RhsGE"/>
</dbReference>
<feature type="domain" description="DUF2345" evidence="4">
    <location>
        <begin position="709"/>
        <end position="857"/>
    </location>
</feature>
<proteinExistence type="inferred from homology"/>
<dbReference type="InterPro" id="IPR028244">
    <property type="entry name" value="T6SS_Rhs_Vgr_dom"/>
</dbReference>
<dbReference type="SUPFAM" id="SSF69255">
    <property type="entry name" value="gp5 N-terminal domain-like"/>
    <property type="match status" value="1"/>
</dbReference>
<dbReference type="SUPFAM" id="SSF69279">
    <property type="entry name" value="Phage tail proteins"/>
    <property type="match status" value="2"/>
</dbReference>
<dbReference type="InterPro" id="IPR037026">
    <property type="entry name" value="Vgr_OB-fold_dom_sf"/>
</dbReference>
<evidence type="ECO:0000259" key="5">
    <source>
        <dbReference type="Pfam" id="PF13296"/>
    </source>
</evidence>
<dbReference type="Pfam" id="PF04717">
    <property type="entry name" value="Phage_base_V"/>
    <property type="match status" value="1"/>
</dbReference>
<dbReference type="Pfam" id="PF10106">
    <property type="entry name" value="DUF2345"/>
    <property type="match status" value="1"/>
</dbReference>
<gene>
    <name evidence="6" type="ORF">H3H39_14130</name>
</gene>
<feature type="domain" description="Gp5/Type VI secretion system Vgr protein OB-fold" evidence="3">
    <location>
        <begin position="471"/>
        <end position="550"/>
    </location>
</feature>
<dbReference type="InterPro" id="IPR018769">
    <property type="entry name" value="VgrG2_DUF2345"/>
</dbReference>
<feature type="region of interest" description="Disordered" evidence="2">
    <location>
        <begin position="870"/>
        <end position="931"/>
    </location>
</feature>
<comment type="caution">
    <text evidence="6">The sequence shown here is derived from an EMBL/GenBank/DDBJ whole genome shotgun (WGS) entry which is preliminary data.</text>
</comment>
<dbReference type="NCBIfam" id="TIGR03361">
    <property type="entry name" value="VI_Rhs_Vgr"/>
    <property type="match status" value="1"/>
</dbReference>
<feature type="compositionally biased region" description="Basic and acidic residues" evidence="2">
    <location>
        <begin position="912"/>
        <end position="921"/>
    </location>
</feature>
<reference evidence="6 7" key="1">
    <citation type="submission" date="2020-07" db="EMBL/GenBank/DDBJ databases">
        <title>Novel species isolated from subtropical streams in China.</title>
        <authorList>
            <person name="Lu H."/>
        </authorList>
    </citation>
    <scope>NUCLEOTIDE SEQUENCE [LARGE SCALE GENOMIC DNA]</scope>
    <source>
        <strain evidence="6 7">LX47W</strain>
    </source>
</reference>
<evidence type="ECO:0000313" key="6">
    <source>
        <dbReference type="EMBL" id="MBA5688183.1"/>
    </source>
</evidence>
<accession>A0A7W2FAI7</accession>
<evidence type="ECO:0000259" key="3">
    <source>
        <dbReference type="Pfam" id="PF04717"/>
    </source>
</evidence>
<feature type="domain" description="Putative type VI secretion system Rhs element associated Vgr" evidence="5">
    <location>
        <begin position="576"/>
        <end position="683"/>
    </location>
</feature>
<dbReference type="Proteomes" id="UP000573499">
    <property type="component" value="Unassembled WGS sequence"/>
</dbReference>
<protein>
    <submittedName>
        <fullName evidence="6">Type VI secretion system tip protein VgrG</fullName>
    </submittedName>
</protein>
<organism evidence="6 7">
    <name type="scientific">Rugamonas apoptosis</name>
    <dbReference type="NCBI Taxonomy" id="2758570"/>
    <lineage>
        <taxon>Bacteria</taxon>
        <taxon>Pseudomonadati</taxon>
        <taxon>Pseudomonadota</taxon>
        <taxon>Betaproteobacteria</taxon>
        <taxon>Burkholderiales</taxon>
        <taxon>Oxalobacteraceae</taxon>
        <taxon>Telluria group</taxon>
        <taxon>Rugamonas</taxon>
    </lineage>
</organism>
<dbReference type="Gene3D" id="4.10.220.110">
    <property type="match status" value="1"/>
</dbReference>
<sequence>MVDDRIDVEGTHALEHLLTARNRPLRMRLGLTGDGGDEPLLPQRIDGVEAICDGIELRIHCLALSASIALKTLIGQPVEVQIVTDQGDLRSICGIVMEASQGESDGGLASYQLVMRDALAVLDLSVNTRVFFNQSELDIVQAVLREARSNIPALAATFEFELDTALSLRKDPVRRQIIQCNEGTGAFLRRLLKRRGIGWFFRPGRAATGGQGADEASATPAHTMVLFHDARRLKPSPAGIVRFHRDSATEERDTITAWSGTRSLRHGRATHFSWDYGNPRGTSFMTASADSEADQGAKGDKLAAGLERYLVEAPHVRDNYDDLCALAQQSMARSDFEAKCYYAEGGVRAFGAGEYFSLDGHPDLDRHPEEERQFIILSQHITAQNNLPKGYDERVERLFARNRWHIDFPPAPTTGPSWFAGGEMRCLTRITCVRRDTPFVPAYDTRTDLPHPQLQSAIVAGPDGEEVHCDAQGRVKVRFGGMREQDDGNSDGDGAVGNYAWVRVASSWAGSAAGSGMHFGALMLPRPGAEVLVAFLGGDPDKPIIIGQLYNSVARPPYLGAGDLPGNKYLSGVKSREIGGKRANQLRLDDTPGQISTQLASDHGRSELNLGWLTEPRDKGAGKARGEGAELTTDAQLALRGGKGMLLSAWRRLNGDSKQLERTDYLTLMQDCLDLFRSLGQYAAQHQGLPVDDGAQGEAQAAIKQWENGSNTTPQGGAGVIGVTAPDGISFATNKAIVSYAATNIDTVAQQHLQLISGQRFNLNAGKGISLFSQQDGLAMIANYGKLLLQSQHDTTQIDAAKDIKISARGRVTIMAEEIVLVNSGGAYLSLKGGTPEIGGPGPLTIKTGGHHWSGPASQSAELPTFAQGDLGRRPRLLRSSDGKPVKDMGLHVERDGDGPLSGKTDGNGEGGKVEGDRIQELKAGFYKPRS</sequence>
<dbReference type="InterPro" id="IPR017847">
    <property type="entry name" value="T6SS_RhsGE_Vgr_subset"/>
</dbReference>
<dbReference type="Pfam" id="PF05954">
    <property type="entry name" value="Phage_GPD"/>
    <property type="match status" value="1"/>
</dbReference>
<comment type="similarity">
    <text evidence="1">Belongs to the VgrG protein family.</text>
</comment>
<name>A0A7W2FAI7_9BURK</name>
<dbReference type="Gene3D" id="3.55.50.10">
    <property type="entry name" value="Baseplate protein-like domains"/>
    <property type="match status" value="1"/>
</dbReference>
<evidence type="ECO:0000313" key="7">
    <source>
        <dbReference type="Proteomes" id="UP000573499"/>
    </source>
</evidence>
<dbReference type="InterPro" id="IPR006531">
    <property type="entry name" value="Gp5/Vgr_OB"/>
</dbReference>
<dbReference type="Gene3D" id="2.40.50.230">
    <property type="entry name" value="Gp5 N-terminal domain"/>
    <property type="match status" value="1"/>
</dbReference>
<evidence type="ECO:0000256" key="2">
    <source>
        <dbReference type="SAM" id="MobiDB-lite"/>
    </source>
</evidence>
<keyword evidence="7" id="KW-1185">Reference proteome</keyword>